<dbReference type="Pfam" id="PF03401">
    <property type="entry name" value="TctC"/>
    <property type="match status" value="1"/>
</dbReference>
<evidence type="ECO:0000313" key="3">
    <source>
        <dbReference type="Proteomes" id="UP001596312"/>
    </source>
</evidence>
<dbReference type="PROSITE" id="PS51318">
    <property type="entry name" value="TAT"/>
    <property type="match status" value="1"/>
</dbReference>
<accession>A0ABD5VC22</accession>
<dbReference type="EMBL" id="JBHSXQ010000004">
    <property type="protein sequence ID" value="MFC6906449.1"/>
    <property type="molecule type" value="Genomic_DNA"/>
</dbReference>
<sequence length="361" mass="39110">MSERQHEPTAGEQTRSTVRPGRRRFLQLAGAGSVATLAGCLADDDGGGEDEDEDWEASQNIRYIVPYDQGGGTDVYARGIVEALTDSVGENIQIDNVPGAGGLNGYGDLMGADTDGHTILGSATPLEVAPQLLDDPGFDIRDPEGVCVFGESAWCLIVNEEWEDQVDSFQDVLDLFEAGEMSSVGIQEPGSPQDIITLLARYEYEFWDWEERPQYTGTGPVAEAVASGEVPCGIGTDAGTRSTVEAGNAFPVVSFLSGGTEVYPDIPGIDEAVDEVEGDEMDFVGGLFRGVYTPPGTPEGRNEWLSDAFEEAVEDDRTQEWSDETGNPVYHEGPERAEEIVEEAFDSYEEFDVIELIEEHN</sequence>
<dbReference type="InterPro" id="IPR005064">
    <property type="entry name" value="BUG"/>
</dbReference>
<dbReference type="Gene3D" id="3.40.190.150">
    <property type="entry name" value="Bordetella uptake gene, domain 1"/>
    <property type="match status" value="1"/>
</dbReference>
<dbReference type="PANTHER" id="PTHR42928:SF5">
    <property type="entry name" value="BLR1237 PROTEIN"/>
    <property type="match status" value="1"/>
</dbReference>
<dbReference type="InterPro" id="IPR042100">
    <property type="entry name" value="Bug_dom1"/>
</dbReference>
<dbReference type="Gene3D" id="3.40.190.10">
    <property type="entry name" value="Periplasmic binding protein-like II"/>
    <property type="match status" value="1"/>
</dbReference>
<comment type="caution">
    <text evidence="2">The sequence shown here is derived from an EMBL/GenBank/DDBJ whole genome shotgun (WGS) entry which is preliminary data.</text>
</comment>
<name>A0ABD5VC22_9EURY</name>
<evidence type="ECO:0000313" key="2">
    <source>
        <dbReference type="EMBL" id="MFC6906449.1"/>
    </source>
</evidence>
<dbReference type="RefSeq" id="WP_340605020.1">
    <property type="nucleotide sequence ID" value="NZ_JBBMXV010000004.1"/>
</dbReference>
<feature type="region of interest" description="Disordered" evidence="1">
    <location>
        <begin position="1"/>
        <end position="23"/>
    </location>
</feature>
<proteinExistence type="predicted"/>
<gene>
    <name evidence="2" type="ORF">ACFQGH_14730</name>
</gene>
<dbReference type="AlphaFoldDB" id="A0ABD5VC22"/>
<dbReference type="Proteomes" id="UP001596312">
    <property type="component" value="Unassembled WGS sequence"/>
</dbReference>
<keyword evidence="3" id="KW-1185">Reference proteome</keyword>
<protein>
    <submittedName>
        <fullName evidence="2">Bug family tripartite tricarboxylate transporter substrate binding protein</fullName>
    </submittedName>
</protein>
<dbReference type="PANTHER" id="PTHR42928">
    <property type="entry name" value="TRICARBOXYLATE-BINDING PROTEIN"/>
    <property type="match status" value="1"/>
</dbReference>
<dbReference type="InterPro" id="IPR006311">
    <property type="entry name" value="TAT_signal"/>
</dbReference>
<reference evidence="2 3" key="1">
    <citation type="journal article" date="2019" name="Int. J. Syst. Evol. Microbiol.">
        <title>The Global Catalogue of Microorganisms (GCM) 10K type strain sequencing project: providing services to taxonomists for standard genome sequencing and annotation.</title>
        <authorList>
            <consortium name="The Broad Institute Genomics Platform"/>
            <consortium name="The Broad Institute Genome Sequencing Center for Infectious Disease"/>
            <person name="Wu L."/>
            <person name="Ma J."/>
        </authorList>
    </citation>
    <scope>NUCLEOTIDE SEQUENCE [LARGE SCALE GENOMIC DNA]</scope>
    <source>
        <strain evidence="2 3">CGMCC 1.3240</strain>
    </source>
</reference>
<organism evidence="2 3">
    <name type="scientific">Halalkalicoccus tibetensis</name>
    <dbReference type="NCBI Taxonomy" id="175632"/>
    <lineage>
        <taxon>Archaea</taxon>
        <taxon>Methanobacteriati</taxon>
        <taxon>Methanobacteriota</taxon>
        <taxon>Stenosarchaea group</taxon>
        <taxon>Halobacteria</taxon>
        <taxon>Halobacteriales</taxon>
        <taxon>Halococcaceae</taxon>
        <taxon>Halalkalicoccus</taxon>
    </lineage>
</organism>
<evidence type="ECO:0000256" key="1">
    <source>
        <dbReference type="SAM" id="MobiDB-lite"/>
    </source>
</evidence>